<dbReference type="EMBL" id="JAVDXZ010000001">
    <property type="protein sequence ID" value="MDR7330673.1"/>
    <property type="molecule type" value="Genomic_DNA"/>
</dbReference>
<evidence type="ECO:0000259" key="4">
    <source>
        <dbReference type="SMART" id="SM00822"/>
    </source>
</evidence>
<dbReference type="InterPro" id="IPR057326">
    <property type="entry name" value="KR_dom"/>
</dbReference>
<comment type="caution">
    <text evidence="5">The sequence shown here is derived from an EMBL/GenBank/DDBJ whole genome shotgun (WGS) entry which is preliminary data.</text>
</comment>
<dbReference type="NCBIfam" id="NF006123">
    <property type="entry name" value="PRK08267.1"/>
    <property type="match status" value="1"/>
</dbReference>
<dbReference type="InterPro" id="IPR036291">
    <property type="entry name" value="NAD(P)-bd_dom_sf"/>
</dbReference>
<proteinExistence type="inferred from homology"/>
<dbReference type="PROSITE" id="PS00061">
    <property type="entry name" value="ADH_SHORT"/>
    <property type="match status" value="1"/>
</dbReference>
<reference evidence="5" key="1">
    <citation type="submission" date="2023-07" db="EMBL/GenBank/DDBJ databases">
        <title>Sequencing the genomes of 1000 actinobacteria strains.</title>
        <authorList>
            <person name="Klenk H.-P."/>
        </authorList>
    </citation>
    <scope>NUCLEOTIDE SEQUENCE</scope>
    <source>
        <strain evidence="5">DSM 107476</strain>
    </source>
</reference>
<dbReference type="PRINTS" id="PR00080">
    <property type="entry name" value="SDRFAMILY"/>
</dbReference>
<protein>
    <submittedName>
        <fullName evidence="5">NAD(P)-dependent dehydrogenase (Short-subunit alcohol dehydrogenase family)</fullName>
    </submittedName>
</protein>
<organism evidence="5 6">
    <name type="scientific">Corynebacterium guangdongense</name>
    <dbReference type="NCBI Taxonomy" id="1783348"/>
    <lineage>
        <taxon>Bacteria</taxon>
        <taxon>Bacillati</taxon>
        <taxon>Actinomycetota</taxon>
        <taxon>Actinomycetes</taxon>
        <taxon>Mycobacteriales</taxon>
        <taxon>Corynebacteriaceae</taxon>
        <taxon>Corynebacterium</taxon>
    </lineage>
</organism>
<gene>
    <name evidence="5" type="ORF">J2S39_002349</name>
</gene>
<sequence>MKSIVITGAAGGLGRAVAEKFLAEGWLVGAYDLSEPDLPGAVTGVLDVTDAEAWERVLAEFAERSGGRIDVLHNNAGVIIEGPLADASVTGVDGVIAVNVLGVTLGARAAHPYLRKAKGTLVGMASAAAIHGQPGVAVYSATKFYVNGLTEALSLEWRRDGIRVIDINPLWAKTPLAENNAASVRRLGVRITPGQVAERVWQAVHPANAWERGGMHYGVSPLDRFLLMLGGFAPDRLRRLLTGLIAG</sequence>
<dbReference type="PANTHER" id="PTHR43391:SF82">
    <property type="entry name" value="OXIDOREDUCTASE SADH-RELATED"/>
    <property type="match status" value="1"/>
</dbReference>
<evidence type="ECO:0000313" key="5">
    <source>
        <dbReference type="EMBL" id="MDR7330673.1"/>
    </source>
</evidence>
<accession>A0ABU2A237</accession>
<keyword evidence="2" id="KW-0560">Oxidoreductase</keyword>
<evidence type="ECO:0000313" key="6">
    <source>
        <dbReference type="Proteomes" id="UP001180840"/>
    </source>
</evidence>
<dbReference type="InterPro" id="IPR002347">
    <property type="entry name" value="SDR_fam"/>
</dbReference>
<evidence type="ECO:0000256" key="1">
    <source>
        <dbReference type="ARBA" id="ARBA00006484"/>
    </source>
</evidence>
<evidence type="ECO:0000256" key="2">
    <source>
        <dbReference type="ARBA" id="ARBA00023002"/>
    </source>
</evidence>
<dbReference type="RefSeq" id="WP_290196588.1">
    <property type="nucleotide sequence ID" value="NZ_CP047654.1"/>
</dbReference>
<evidence type="ECO:0000256" key="3">
    <source>
        <dbReference type="RuleBase" id="RU000363"/>
    </source>
</evidence>
<dbReference type="PRINTS" id="PR00081">
    <property type="entry name" value="GDHRDH"/>
</dbReference>
<name>A0ABU2A237_9CORY</name>
<dbReference type="SUPFAM" id="SSF51735">
    <property type="entry name" value="NAD(P)-binding Rossmann-fold domains"/>
    <property type="match status" value="1"/>
</dbReference>
<dbReference type="Pfam" id="PF00106">
    <property type="entry name" value="adh_short"/>
    <property type="match status" value="1"/>
</dbReference>
<dbReference type="SMART" id="SM00822">
    <property type="entry name" value="PKS_KR"/>
    <property type="match status" value="1"/>
</dbReference>
<dbReference type="Proteomes" id="UP001180840">
    <property type="component" value="Unassembled WGS sequence"/>
</dbReference>
<comment type="similarity">
    <text evidence="1 3">Belongs to the short-chain dehydrogenases/reductases (SDR) family.</text>
</comment>
<dbReference type="InterPro" id="IPR020904">
    <property type="entry name" value="Sc_DH/Rdtase_CS"/>
</dbReference>
<dbReference type="PANTHER" id="PTHR43391">
    <property type="entry name" value="RETINOL DEHYDROGENASE-RELATED"/>
    <property type="match status" value="1"/>
</dbReference>
<keyword evidence="6" id="KW-1185">Reference proteome</keyword>
<feature type="domain" description="Ketoreductase" evidence="4">
    <location>
        <begin position="2"/>
        <end position="174"/>
    </location>
</feature>
<dbReference type="Gene3D" id="3.40.50.720">
    <property type="entry name" value="NAD(P)-binding Rossmann-like Domain"/>
    <property type="match status" value="1"/>
</dbReference>